<dbReference type="EMBL" id="WUBI01000001">
    <property type="protein sequence ID" value="MWV43059.1"/>
    <property type="molecule type" value="Genomic_DNA"/>
</dbReference>
<keyword evidence="2" id="KW-1185">Reference proteome</keyword>
<dbReference type="CDD" id="cd02947">
    <property type="entry name" value="TRX_family"/>
    <property type="match status" value="1"/>
</dbReference>
<evidence type="ECO:0000313" key="1">
    <source>
        <dbReference type="EMBL" id="MWV43059.1"/>
    </source>
</evidence>
<dbReference type="Proteomes" id="UP000460318">
    <property type="component" value="Unassembled WGS sequence"/>
</dbReference>
<protein>
    <recommendedName>
        <fullName evidence="3">Thioredoxin</fullName>
    </recommendedName>
</protein>
<reference evidence="1 2" key="1">
    <citation type="submission" date="2019-12" db="EMBL/GenBank/DDBJ databases">
        <title>Paenibacillus sp. nov., an endophytic bacterium isolated from the stem of Dendrobium.</title>
        <authorList>
            <person name="Zhao R."/>
        </authorList>
    </citation>
    <scope>NUCLEOTIDE SEQUENCE [LARGE SCALE GENOMIC DNA]</scope>
    <source>
        <strain evidence="1 2">HJL G12</strain>
    </source>
</reference>
<organism evidence="1 2">
    <name type="scientific">Paenibacillus dendrobii</name>
    <dbReference type="NCBI Taxonomy" id="2691084"/>
    <lineage>
        <taxon>Bacteria</taxon>
        <taxon>Bacillati</taxon>
        <taxon>Bacillota</taxon>
        <taxon>Bacilli</taxon>
        <taxon>Bacillales</taxon>
        <taxon>Paenibacillaceae</taxon>
        <taxon>Paenibacillus</taxon>
    </lineage>
</organism>
<dbReference type="AlphaFoldDB" id="A0A7X3IFP6"/>
<name>A0A7X3IFP6_9BACL</name>
<dbReference type="SUPFAM" id="SSF52833">
    <property type="entry name" value="Thioredoxin-like"/>
    <property type="match status" value="1"/>
</dbReference>
<evidence type="ECO:0008006" key="3">
    <source>
        <dbReference type="Google" id="ProtNLM"/>
    </source>
</evidence>
<gene>
    <name evidence="1" type="ORF">GRF59_05400</name>
</gene>
<evidence type="ECO:0000313" key="2">
    <source>
        <dbReference type="Proteomes" id="UP000460318"/>
    </source>
</evidence>
<accession>A0A7X3IFP6</accession>
<proteinExistence type="predicted"/>
<dbReference type="RefSeq" id="WP_160496607.1">
    <property type="nucleotide sequence ID" value="NZ_WUBI01000001.1"/>
</dbReference>
<comment type="caution">
    <text evidence="1">The sequence shown here is derived from an EMBL/GenBank/DDBJ whole genome shotgun (WGS) entry which is preliminary data.</text>
</comment>
<dbReference type="Gene3D" id="3.40.30.10">
    <property type="entry name" value="Glutaredoxin"/>
    <property type="match status" value="1"/>
</dbReference>
<dbReference type="InterPro" id="IPR036249">
    <property type="entry name" value="Thioredoxin-like_sf"/>
</dbReference>
<sequence length="100" mass="11792">MHLTFYYDESCGYCRKFQKTIDGIAQERRHLRISKVEYIPTIHTDVKFIPTVIVNHGERELGRFSSALDKKIIDEWLDQLEEYTNTYLGESISIFPNMTS</sequence>